<evidence type="ECO:0000259" key="5">
    <source>
        <dbReference type="Pfam" id="PF02885"/>
    </source>
</evidence>
<organism evidence="6 7">
    <name type="scientific">Yoonia litorea</name>
    <dbReference type="NCBI Taxonomy" id="1123755"/>
    <lineage>
        <taxon>Bacteria</taxon>
        <taxon>Pseudomonadati</taxon>
        <taxon>Pseudomonadota</taxon>
        <taxon>Alphaproteobacteria</taxon>
        <taxon>Rhodobacterales</taxon>
        <taxon>Paracoccaceae</taxon>
        <taxon>Yoonia</taxon>
    </lineage>
</organism>
<dbReference type="InterPro" id="IPR005940">
    <property type="entry name" value="Anthranilate_Pribosyl_Tfrase"/>
</dbReference>
<dbReference type="InterPro" id="IPR035902">
    <property type="entry name" value="Nuc_phospho_transferase"/>
</dbReference>
<dbReference type="Gene3D" id="1.20.970.10">
    <property type="entry name" value="Transferase, Pyrimidine Nucleoside Phosphorylase, Chain C"/>
    <property type="match status" value="1"/>
</dbReference>
<dbReference type="Gene3D" id="3.40.1030.10">
    <property type="entry name" value="Nucleoside phosphorylase/phosphoribosyltransferase catalytic domain"/>
    <property type="match status" value="1"/>
</dbReference>
<dbReference type="EMBL" id="FOZM01000001">
    <property type="protein sequence ID" value="SFS05877.1"/>
    <property type="molecule type" value="Genomic_DNA"/>
</dbReference>
<dbReference type="Proteomes" id="UP000198926">
    <property type="component" value="Unassembled WGS sequence"/>
</dbReference>
<accession>A0A1I6LQV0</accession>
<protein>
    <submittedName>
        <fullName evidence="6">Anthranilate phosphoribosyltransferase</fullName>
    </submittedName>
</protein>
<dbReference type="InterPro" id="IPR017459">
    <property type="entry name" value="Glycosyl_Trfase_fam3_N_dom"/>
</dbReference>
<dbReference type="OrthoDB" id="8455878at2"/>
<dbReference type="InterPro" id="IPR036320">
    <property type="entry name" value="Glycosyl_Trfase_fam3_N_dom_sf"/>
</dbReference>
<gene>
    <name evidence="6" type="ORF">SAMN05444714_0812</name>
</gene>
<keyword evidence="7" id="KW-1185">Reference proteome</keyword>
<dbReference type="PANTHER" id="PTHR43285">
    <property type="entry name" value="ANTHRANILATE PHOSPHORIBOSYLTRANSFERASE"/>
    <property type="match status" value="1"/>
</dbReference>
<dbReference type="GO" id="GO:0000162">
    <property type="term" value="P:L-tryptophan biosynthetic process"/>
    <property type="evidence" value="ECO:0007669"/>
    <property type="project" value="UniProtKB-KW"/>
</dbReference>
<dbReference type="NCBIfam" id="NF006564">
    <property type="entry name" value="PRK09071.1"/>
    <property type="match status" value="1"/>
</dbReference>
<proteinExistence type="predicted"/>
<dbReference type="Pfam" id="PF00591">
    <property type="entry name" value="Glycos_transf_3"/>
    <property type="match status" value="1"/>
</dbReference>
<reference evidence="6 7" key="1">
    <citation type="submission" date="2016-10" db="EMBL/GenBank/DDBJ databases">
        <authorList>
            <person name="de Groot N.N."/>
        </authorList>
    </citation>
    <scope>NUCLEOTIDE SEQUENCE [LARGE SCALE GENOMIC DNA]</scope>
    <source>
        <strain evidence="6 7">DSM 29433</strain>
    </source>
</reference>
<dbReference type="SUPFAM" id="SSF47648">
    <property type="entry name" value="Nucleoside phosphorylase/phosphoribosyltransferase N-terminal domain"/>
    <property type="match status" value="1"/>
</dbReference>
<dbReference type="RefSeq" id="WP_090204250.1">
    <property type="nucleotide sequence ID" value="NZ_FOZM01000001.1"/>
</dbReference>
<evidence type="ECO:0000256" key="3">
    <source>
        <dbReference type="ARBA" id="ARBA00022822"/>
    </source>
</evidence>
<dbReference type="STRING" id="1123755.SAMN05444714_0812"/>
<evidence type="ECO:0000256" key="1">
    <source>
        <dbReference type="ARBA" id="ARBA00022676"/>
    </source>
</evidence>
<name>A0A1I6LQV0_9RHOB</name>
<dbReference type="PANTHER" id="PTHR43285:SF2">
    <property type="entry name" value="ANTHRANILATE PHOSPHORIBOSYLTRANSFERASE"/>
    <property type="match status" value="1"/>
</dbReference>
<dbReference type="InterPro" id="IPR000312">
    <property type="entry name" value="Glycosyl_Trfase_fam3"/>
</dbReference>
<sequence length="311" mass="33182">MSLAPFVQIVGRGPGRSRSLTMGEAASAMDLMLTPEAAPEAFGALLMLLRMKGETAEEIAGFAQAAQAALPSMPGADLDWPSYAAGRTRGAPWFLLSARIVADAGHRVLLHGWNGTDQKVRDALSQAGIRTARTPDEASAILDSDSIAYLPLENFHPALFSLLRLRDVLGLRSCINTVCRMLNPAAAASSVQGVFHPSYRLLQADAASLLGWQNLTVIKGGGGEFERHPAKDIAAFGLRNGALWEGTFNASVGVTRRLAEHGAAYDLNDPTDFDESVIVGTAAAALETLGWRNATKTAHRLWRARTPRKAA</sequence>
<dbReference type="SUPFAM" id="SSF52418">
    <property type="entry name" value="Nucleoside phosphorylase/phosphoribosyltransferase catalytic domain"/>
    <property type="match status" value="1"/>
</dbReference>
<feature type="domain" description="Glycosyl transferase family 3 N-terminal" evidence="5">
    <location>
        <begin position="17"/>
        <end position="67"/>
    </location>
</feature>
<dbReference type="GO" id="GO:0004048">
    <property type="term" value="F:anthranilate phosphoribosyltransferase activity"/>
    <property type="evidence" value="ECO:0007669"/>
    <property type="project" value="InterPro"/>
</dbReference>
<keyword evidence="2 6" id="KW-0808">Transferase</keyword>
<evidence type="ECO:0000259" key="4">
    <source>
        <dbReference type="Pfam" id="PF00591"/>
    </source>
</evidence>
<dbReference type="AlphaFoldDB" id="A0A1I6LQV0"/>
<dbReference type="GO" id="GO:0005829">
    <property type="term" value="C:cytosol"/>
    <property type="evidence" value="ECO:0007669"/>
    <property type="project" value="TreeGrafter"/>
</dbReference>
<keyword evidence="1 6" id="KW-0328">Glycosyltransferase</keyword>
<evidence type="ECO:0000313" key="7">
    <source>
        <dbReference type="Proteomes" id="UP000198926"/>
    </source>
</evidence>
<evidence type="ECO:0000313" key="6">
    <source>
        <dbReference type="EMBL" id="SFS05877.1"/>
    </source>
</evidence>
<keyword evidence="3" id="KW-0057">Aromatic amino acid biosynthesis</keyword>
<dbReference type="Pfam" id="PF02885">
    <property type="entry name" value="Glycos_trans_3N"/>
    <property type="match status" value="1"/>
</dbReference>
<keyword evidence="3" id="KW-0028">Amino-acid biosynthesis</keyword>
<evidence type="ECO:0000256" key="2">
    <source>
        <dbReference type="ARBA" id="ARBA00022679"/>
    </source>
</evidence>
<feature type="domain" description="Glycosyl transferase family 3" evidence="4">
    <location>
        <begin position="96"/>
        <end position="233"/>
    </location>
</feature>
<keyword evidence="3" id="KW-0822">Tryptophan biosynthesis</keyword>